<accession>A0A4C1V897</accession>
<dbReference type="AlphaFoldDB" id="A0A4C1V897"/>
<proteinExistence type="predicted"/>
<keyword evidence="2" id="KW-1185">Reference proteome</keyword>
<dbReference type="Proteomes" id="UP000299102">
    <property type="component" value="Unassembled WGS sequence"/>
</dbReference>
<dbReference type="EMBL" id="BGZK01000282">
    <property type="protein sequence ID" value="GBP33965.1"/>
    <property type="molecule type" value="Genomic_DNA"/>
</dbReference>
<evidence type="ECO:0000313" key="2">
    <source>
        <dbReference type="Proteomes" id="UP000299102"/>
    </source>
</evidence>
<name>A0A4C1V897_EUMVA</name>
<comment type="caution">
    <text evidence="1">The sequence shown here is derived from an EMBL/GenBank/DDBJ whole genome shotgun (WGS) entry which is preliminary data.</text>
</comment>
<evidence type="ECO:0008006" key="3">
    <source>
        <dbReference type="Google" id="ProtNLM"/>
    </source>
</evidence>
<evidence type="ECO:0000313" key="1">
    <source>
        <dbReference type="EMBL" id="GBP33965.1"/>
    </source>
</evidence>
<organism evidence="1 2">
    <name type="scientific">Eumeta variegata</name>
    <name type="common">Bagworm moth</name>
    <name type="synonym">Eumeta japonica</name>
    <dbReference type="NCBI Taxonomy" id="151549"/>
    <lineage>
        <taxon>Eukaryota</taxon>
        <taxon>Metazoa</taxon>
        <taxon>Ecdysozoa</taxon>
        <taxon>Arthropoda</taxon>
        <taxon>Hexapoda</taxon>
        <taxon>Insecta</taxon>
        <taxon>Pterygota</taxon>
        <taxon>Neoptera</taxon>
        <taxon>Endopterygota</taxon>
        <taxon>Lepidoptera</taxon>
        <taxon>Glossata</taxon>
        <taxon>Ditrysia</taxon>
        <taxon>Tineoidea</taxon>
        <taxon>Psychidae</taxon>
        <taxon>Oiketicinae</taxon>
        <taxon>Eumeta</taxon>
    </lineage>
</organism>
<gene>
    <name evidence="1" type="ORF">EVAR_24879_1</name>
</gene>
<sequence>MTASDKCTASVRRRARRPWAAATCSNLEEQTCIPAPESRWSPLPIDACNHRGVIGALSPLGRIRIFDGEGSGLMEGRVRALDNDKPKTDDAPLLLFIPLMLPYYSGNARGCIVYSSTQQLDRMMTGMKHAEGPRCPRSSRKRNRFAFLPIANGFILIKWPSLKRGCLCARRAPPELMSGLVRILVCHIEDGTFVQYPLPMLVCLRSRAPHRYVFSAKQYGVVKWSTISYGMSANNYLVHRRKRSERHETAEHPRGIPSDAGRGKGRLYLFVGQEALGGRRVFSLIDNSSLRLRAAPVTPAMLTQKLRIDQLTSTFGNKAPSKTTAYHWFSEFDRGRFMLTDEFEEGRLKSAKLEH</sequence>
<protein>
    <recommendedName>
        <fullName evidence="3">Mos1 transposase HTH domain-containing protein</fullName>
    </recommendedName>
</protein>
<reference evidence="1 2" key="1">
    <citation type="journal article" date="2019" name="Commun. Biol.">
        <title>The bagworm genome reveals a unique fibroin gene that provides high tensile strength.</title>
        <authorList>
            <person name="Kono N."/>
            <person name="Nakamura H."/>
            <person name="Ohtoshi R."/>
            <person name="Tomita M."/>
            <person name="Numata K."/>
            <person name="Arakawa K."/>
        </authorList>
    </citation>
    <scope>NUCLEOTIDE SEQUENCE [LARGE SCALE GENOMIC DNA]</scope>
</reference>